<dbReference type="Gene3D" id="2.60.40.1840">
    <property type="match status" value="1"/>
</dbReference>
<feature type="domain" description="Peptidase M1 alanyl aminopeptidase Ig-like fold" evidence="14">
    <location>
        <begin position="451"/>
        <end position="556"/>
    </location>
</feature>
<evidence type="ECO:0000256" key="3">
    <source>
        <dbReference type="ARBA" id="ARBA00010136"/>
    </source>
</evidence>
<reference evidence="17 18" key="1">
    <citation type="submission" date="2024-04" db="EMBL/GenBank/DDBJ databases">
        <authorList>
            <person name="Cremers G."/>
        </authorList>
    </citation>
    <scope>NUCLEOTIDE SEQUENCE [LARGE SCALE GENOMIC DNA]</scope>
    <source>
        <strain evidence="17">MeCH1-AG</strain>
    </source>
</reference>
<dbReference type="InterPro" id="IPR038438">
    <property type="entry name" value="PepN_Ig-like_sf"/>
</dbReference>
<keyword evidence="11" id="KW-0482">Metalloprotease</keyword>
<dbReference type="Gene3D" id="1.25.50.10">
    <property type="entry name" value="Peptidase M1, alanyl aminopeptidase, C-terminal domain"/>
    <property type="match status" value="1"/>
</dbReference>
<evidence type="ECO:0000256" key="1">
    <source>
        <dbReference type="ARBA" id="ARBA00000098"/>
    </source>
</evidence>
<comment type="similarity">
    <text evidence="3">Belongs to the peptidase M1 family.</text>
</comment>
<dbReference type="Pfam" id="PF17432">
    <property type="entry name" value="DUF3458_C"/>
    <property type="match status" value="1"/>
</dbReference>
<evidence type="ECO:0000256" key="6">
    <source>
        <dbReference type="ARBA" id="ARBA00022438"/>
    </source>
</evidence>
<dbReference type="Pfam" id="PF01433">
    <property type="entry name" value="Peptidase_M1"/>
    <property type="match status" value="1"/>
</dbReference>
<accession>A0ABM9NM61</accession>
<feature type="domain" description="Peptidase M1 alanyl aminopeptidase C-terminal" evidence="15">
    <location>
        <begin position="561"/>
        <end position="883"/>
    </location>
</feature>
<dbReference type="NCBIfam" id="TIGR02414">
    <property type="entry name" value="pepN_proteo"/>
    <property type="match status" value="1"/>
</dbReference>
<organism evidence="17 18">
    <name type="scientific">Candidatus Methylocalor cossyra</name>
    <dbReference type="NCBI Taxonomy" id="3108543"/>
    <lineage>
        <taxon>Bacteria</taxon>
        <taxon>Pseudomonadati</taxon>
        <taxon>Pseudomonadota</taxon>
        <taxon>Gammaproteobacteria</taxon>
        <taxon>Methylococcales</taxon>
        <taxon>Methylococcaceae</taxon>
        <taxon>Candidatus Methylocalor</taxon>
    </lineage>
</organism>
<dbReference type="PRINTS" id="PR00756">
    <property type="entry name" value="ALADIPTASE"/>
</dbReference>
<dbReference type="CDD" id="cd09600">
    <property type="entry name" value="M1_APN"/>
    <property type="match status" value="1"/>
</dbReference>
<feature type="domain" description="Aminopeptidase N-like N-terminal" evidence="16">
    <location>
        <begin position="110"/>
        <end position="193"/>
    </location>
</feature>
<evidence type="ECO:0000256" key="11">
    <source>
        <dbReference type="ARBA" id="ARBA00023049"/>
    </source>
</evidence>
<evidence type="ECO:0000256" key="12">
    <source>
        <dbReference type="NCBIfam" id="TIGR02414"/>
    </source>
</evidence>
<dbReference type="InterPro" id="IPR012779">
    <property type="entry name" value="Peptidase_M1_pepN"/>
</dbReference>
<evidence type="ECO:0000256" key="10">
    <source>
        <dbReference type="ARBA" id="ARBA00022833"/>
    </source>
</evidence>
<dbReference type="SUPFAM" id="SSF55486">
    <property type="entry name" value="Metalloproteases ('zincins'), catalytic domain"/>
    <property type="match status" value="1"/>
</dbReference>
<dbReference type="Gene3D" id="3.30.2010.30">
    <property type="match status" value="1"/>
</dbReference>
<evidence type="ECO:0000256" key="8">
    <source>
        <dbReference type="ARBA" id="ARBA00022723"/>
    </source>
</evidence>
<gene>
    <name evidence="17" type="primary">pepN</name>
    <name evidence="17" type="ORF">MECH1_V1_2959</name>
</gene>
<dbReference type="InterPro" id="IPR035414">
    <property type="entry name" value="Peptidase_M1_pepN_Ig-like"/>
</dbReference>
<keyword evidence="8" id="KW-0479">Metal-binding</keyword>
<dbReference type="InterPro" id="IPR001930">
    <property type="entry name" value="Peptidase_M1"/>
</dbReference>
<dbReference type="InterPro" id="IPR042097">
    <property type="entry name" value="Aminopeptidase_N-like_N_sf"/>
</dbReference>
<evidence type="ECO:0000256" key="5">
    <source>
        <dbReference type="ARBA" id="ARBA00015611"/>
    </source>
</evidence>
<dbReference type="InterPro" id="IPR037144">
    <property type="entry name" value="Peptidase_M1_pepN_C_sf"/>
</dbReference>
<evidence type="ECO:0000259" key="15">
    <source>
        <dbReference type="Pfam" id="PF17432"/>
    </source>
</evidence>
<dbReference type="EMBL" id="OZ026884">
    <property type="protein sequence ID" value="CAL1241735.1"/>
    <property type="molecule type" value="Genomic_DNA"/>
</dbReference>
<keyword evidence="10" id="KW-0862">Zinc</keyword>
<dbReference type="SUPFAM" id="SSF63737">
    <property type="entry name" value="Leukotriene A4 hydrolase N-terminal domain"/>
    <property type="match status" value="1"/>
</dbReference>
<evidence type="ECO:0000256" key="7">
    <source>
        <dbReference type="ARBA" id="ARBA00022670"/>
    </source>
</evidence>
<keyword evidence="9 17" id="KW-0378">Hydrolase</keyword>
<comment type="cofactor">
    <cofactor evidence="2">
        <name>Zn(2+)</name>
        <dbReference type="ChEBI" id="CHEBI:29105"/>
    </cofactor>
</comment>
<dbReference type="Pfam" id="PF17900">
    <property type="entry name" value="Peptidase_M1_N"/>
    <property type="match status" value="1"/>
</dbReference>
<keyword evidence="7" id="KW-0645">Protease</keyword>
<evidence type="ECO:0000256" key="4">
    <source>
        <dbReference type="ARBA" id="ARBA00012564"/>
    </source>
</evidence>
<feature type="domain" description="Peptidase M1 membrane alanine aminopeptidase" evidence="13">
    <location>
        <begin position="233"/>
        <end position="443"/>
    </location>
</feature>
<evidence type="ECO:0000259" key="16">
    <source>
        <dbReference type="Pfam" id="PF17900"/>
    </source>
</evidence>
<sequence>MRERIPQPVYLKDYSPPPYLIDAVDLVFELDEDDTRVTATLQVRRNPAVAGAGPALELNGEGLTLESLKLGSQRLDPTQYRLSEEGLCLPRVPDHAFTLELVTHLCPKANTALEGLYLSNGLFCTQCEAQGFRRITYFLDRPDVMARYTTTVVADRARYPVLLSNGNCVAAGEASHGRHWVRWEDPFKKPCYLFALVAGRLACLEDRYVTASGRPVVLRIYAEPQDLDKCGHAMASLKQAMRWDEENFGREYDLDLYMIVAVSHFNMGAMENKGLNIFNTQYILARPDVATDADYERIEEVVGHEYFHNWTGNRITCRDWFQLSLKEGLTVFRDQEFSADRHSRPVKRIDTVNLLRTRQFAEDAGPLAHPVRPESYIEINNFYTLTVYEKGAEVIRMLQTLLGRAGFRRGTDLYFERHDGQAVTCDDFVRCMEDANGVDLSQFRLWYSQAGTPELHLEAEYDAAGRYLDLKVRQSCPPTPGQPCKRPFLIPLAVGLLAADGSELPLRLAGEPAPAPGTTRVLPIQAAEERFRFVDLPERPVVSALRGFSAPVKLNFARDLAELAFLFSRDSDGFNRWDAGQQLATRVMLEMIDRASAGQPPAPVEPLLVDAFRNLVTGQLEDQSYWALLLTLPSEEYVSAAMAVIDPDQVHAARQRLKRELAVALEAEFLRLYEALRGDEHNRFDAAAVGRRRLKNTCLDYLNALDNDTAHRLSLRQFRETRGMTDQLAALGAIVNSHHPNQAECLEQFYQRWHAEPLVVDKWFMVQSTCHLPGTLERVRALLDHPGFDRGLPNRVRALVGGFAQSNPVHFHAKDGSGYAFLAERVIEFDARNPQLAARLLTPLTHWQRYDPVRQGLMRRELQRIAGAERISPDVYEVATKGLG</sequence>
<dbReference type="PANTHER" id="PTHR46322:SF1">
    <property type="entry name" value="PUROMYCIN-SENSITIVE AMINOPEPTIDASE"/>
    <property type="match status" value="1"/>
</dbReference>
<dbReference type="Gene3D" id="2.60.40.1730">
    <property type="entry name" value="tricorn interacting facor f3 domain"/>
    <property type="match status" value="1"/>
</dbReference>
<comment type="catalytic activity">
    <reaction evidence="1">
        <text>Release of an N-terminal amino acid, Xaa-|-Yaa- from a peptide, amide or arylamide. Xaa is preferably Ala, but may be most amino acids including Pro (slow action). When a terminal hydrophobic residue is followed by a prolyl residue, the two may be released as an intact Xaa-Pro dipeptide.</text>
        <dbReference type="EC" id="3.4.11.2"/>
    </reaction>
</comment>
<evidence type="ECO:0000256" key="9">
    <source>
        <dbReference type="ARBA" id="ARBA00022801"/>
    </source>
</evidence>
<dbReference type="Pfam" id="PF11940">
    <property type="entry name" value="DUF3458"/>
    <property type="match status" value="1"/>
</dbReference>
<evidence type="ECO:0000313" key="18">
    <source>
        <dbReference type="Proteomes" id="UP001497493"/>
    </source>
</evidence>
<dbReference type="EC" id="3.4.11.2" evidence="4 12"/>
<evidence type="ECO:0000313" key="17">
    <source>
        <dbReference type="EMBL" id="CAL1241735.1"/>
    </source>
</evidence>
<dbReference type="GO" id="GO:0016285">
    <property type="term" value="F:alanyl aminopeptidase activity"/>
    <property type="evidence" value="ECO:0007669"/>
    <property type="project" value="UniProtKB-EC"/>
</dbReference>
<dbReference type="Gene3D" id="1.10.390.10">
    <property type="entry name" value="Neutral Protease Domain 2"/>
    <property type="match status" value="1"/>
</dbReference>
<dbReference type="InterPro" id="IPR045357">
    <property type="entry name" value="Aminopeptidase_N-like_N"/>
</dbReference>
<dbReference type="RefSeq" id="WP_348758228.1">
    <property type="nucleotide sequence ID" value="NZ_OZ026884.1"/>
</dbReference>
<keyword evidence="6 17" id="KW-0031">Aminopeptidase</keyword>
<dbReference type="InterPro" id="IPR024601">
    <property type="entry name" value="Peptidase_M1_pepN_C"/>
</dbReference>
<proteinExistence type="inferred from homology"/>
<keyword evidence="18" id="KW-1185">Reference proteome</keyword>
<evidence type="ECO:0000259" key="13">
    <source>
        <dbReference type="Pfam" id="PF01433"/>
    </source>
</evidence>
<dbReference type="PANTHER" id="PTHR46322">
    <property type="entry name" value="PUROMYCIN-SENSITIVE AMINOPEPTIDASE"/>
    <property type="match status" value="1"/>
</dbReference>
<dbReference type="InterPro" id="IPR027268">
    <property type="entry name" value="Peptidase_M4/M1_CTD_sf"/>
</dbReference>
<evidence type="ECO:0000256" key="2">
    <source>
        <dbReference type="ARBA" id="ARBA00001947"/>
    </source>
</evidence>
<dbReference type="Proteomes" id="UP001497493">
    <property type="component" value="Chromosome"/>
</dbReference>
<protein>
    <recommendedName>
        <fullName evidence="5 12">Aminopeptidase N</fullName>
        <ecNumber evidence="4 12">3.4.11.2</ecNumber>
    </recommendedName>
</protein>
<dbReference type="InterPro" id="IPR014782">
    <property type="entry name" value="Peptidase_M1_dom"/>
</dbReference>
<name>A0ABM9NM61_9GAMM</name>
<evidence type="ECO:0000259" key="14">
    <source>
        <dbReference type="Pfam" id="PF11940"/>
    </source>
</evidence>